<dbReference type="Proteomes" id="UP000233722">
    <property type="component" value="Unassembled WGS sequence"/>
</dbReference>
<organism evidence="1 2">
    <name type="scientific">Bifidobacterium pseudolongum subsp. globosum</name>
    <dbReference type="NCBI Taxonomy" id="1690"/>
    <lineage>
        <taxon>Bacteria</taxon>
        <taxon>Bacillati</taxon>
        <taxon>Actinomycetota</taxon>
        <taxon>Actinomycetes</taxon>
        <taxon>Bifidobacteriales</taxon>
        <taxon>Bifidobacteriaceae</taxon>
        <taxon>Bifidobacterium</taxon>
    </lineage>
</organism>
<dbReference type="RefSeq" id="WP_101430649.1">
    <property type="nucleotide sequence ID" value="NZ_PCHA01000014.1"/>
</dbReference>
<reference evidence="1 2" key="1">
    <citation type="submission" date="2017-10" db="EMBL/GenBank/DDBJ databases">
        <title>Bifidobacterium genomics.</title>
        <authorList>
            <person name="Lugli G.A."/>
            <person name="Milani C."/>
            <person name="Mancabelli L."/>
        </authorList>
    </citation>
    <scope>NUCLEOTIDE SEQUENCE [LARGE SCALE GENOMIC DNA]</scope>
    <source>
        <strain evidence="1 2">1747B</strain>
    </source>
</reference>
<protein>
    <submittedName>
        <fullName evidence="1">Uncharacterized protein</fullName>
    </submittedName>
</protein>
<dbReference type="EMBL" id="PCHA01000014">
    <property type="protein sequence ID" value="PKU96225.1"/>
    <property type="molecule type" value="Genomic_DNA"/>
</dbReference>
<evidence type="ECO:0000313" key="2">
    <source>
        <dbReference type="Proteomes" id="UP000233722"/>
    </source>
</evidence>
<name>A0A2N3QVQ0_9BIFI</name>
<evidence type="ECO:0000313" key="1">
    <source>
        <dbReference type="EMBL" id="PKU96225.1"/>
    </source>
</evidence>
<dbReference type="AlphaFoldDB" id="A0A2N3QVQ0"/>
<accession>A0A2N3QVQ0</accession>
<sequence length="160" mass="17465">MTYAFGYTTLADLAVNTITVLANNAAEFAKNDKPLEALTAAYVPGNCNNPDSVTIDYADTTPEEARLRVAIIGGSIKIQTAVDDGDYIDDCGEWATTIVVDDDDEDTWEQIQTPEAVQADTADNRDEAAWHAALRKAAIPLILRRLEETLPQAIIETFCE</sequence>
<comment type="caution">
    <text evidence="1">The sequence shown here is derived from an EMBL/GenBank/DDBJ whole genome shotgun (WGS) entry which is preliminary data.</text>
</comment>
<proteinExistence type="predicted"/>
<gene>
    <name evidence="1" type="ORF">CQR45_0347</name>
</gene>